<evidence type="ECO:0000256" key="1">
    <source>
        <dbReference type="SAM" id="MobiDB-lite"/>
    </source>
</evidence>
<feature type="region of interest" description="Disordered" evidence="1">
    <location>
        <begin position="142"/>
        <end position="162"/>
    </location>
</feature>
<comment type="caution">
    <text evidence="2">The sequence shown here is derived from an EMBL/GenBank/DDBJ whole genome shotgun (WGS) entry which is preliminary data.</text>
</comment>
<accession>A0A1F7IAA2</accession>
<sequence>MQESNALPEVSQIQHYEAQHPKEAERIRKFLETPVPRFRGRIFGEKNMNIRSEETLEYVISLCNIDLSQGLIDDDIPVVLGPTYWDAPEIDFASKTRDDIYLKFAGLESIGFGEIDELIRNPEQMTLTKVAESKIQERRQEFEKLATPIKRTNKPSPINTFQ</sequence>
<evidence type="ECO:0000313" key="2">
    <source>
        <dbReference type="EMBL" id="OGK40277.1"/>
    </source>
</evidence>
<gene>
    <name evidence="2" type="ORF">A3A74_07265</name>
</gene>
<dbReference type="EMBL" id="MGAF01000034">
    <property type="protein sequence ID" value="OGK40277.1"/>
    <property type="molecule type" value="Genomic_DNA"/>
</dbReference>
<dbReference type="STRING" id="1802055.A3A74_07265"/>
<dbReference type="Proteomes" id="UP000179270">
    <property type="component" value="Unassembled WGS sequence"/>
</dbReference>
<reference evidence="2 3" key="1">
    <citation type="journal article" date="2016" name="Nat. Commun.">
        <title>Thousands of microbial genomes shed light on interconnected biogeochemical processes in an aquifer system.</title>
        <authorList>
            <person name="Anantharaman K."/>
            <person name="Brown C.T."/>
            <person name="Hug L.A."/>
            <person name="Sharon I."/>
            <person name="Castelle C.J."/>
            <person name="Probst A.J."/>
            <person name="Thomas B.C."/>
            <person name="Singh A."/>
            <person name="Wilkins M.J."/>
            <person name="Karaoz U."/>
            <person name="Brodie E.L."/>
            <person name="Williams K.H."/>
            <person name="Hubbard S.S."/>
            <person name="Banfield J.F."/>
        </authorList>
    </citation>
    <scope>NUCLEOTIDE SEQUENCE [LARGE SCALE GENOMIC DNA]</scope>
</reference>
<name>A0A1F7IAA2_9BACT</name>
<protein>
    <submittedName>
        <fullName evidence="2">Uncharacterized protein</fullName>
    </submittedName>
</protein>
<organism evidence="2 3">
    <name type="scientific">Candidatus Roizmanbacteria bacterium RIFCSPLOWO2_01_FULL_35_13</name>
    <dbReference type="NCBI Taxonomy" id="1802055"/>
    <lineage>
        <taxon>Bacteria</taxon>
        <taxon>Candidatus Roizmaniibacteriota</taxon>
    </lineage>
</organism>
<dbReference type="AlphaFoldDB" id="A0A1F7IAA2"/>
<evidence type="ECO:0000313" key="3">
    <source>
        <dbReference type="Proteomes" id="UP000179270"/>
    </source>
</evidence>
<proteinExistence type="predicted"/>